<dbReference type="InterPro" id="IPR001555">
    <property type="entry name" value="GART_AS"/>
</dbReference>
<feature type="binding site" evidence="6">
    <location>
        <begin position="89"/>
        <end position="92"/>
    </location>
    <ligand>
        <name>(6R)-10-formyltetrahydrofolate</name>
        <dbReference type="ChEBI" id="CHEBI:195366"/>
    </ligand>
</feature>
<dbReference type="UniPathway" id="UPA00074">
    <property type="reaction ID" value="UER00126"/>
</dbReference>
<feature type="active site" description="Proton donor" evidence="6">
    <location>
        <position position="108"/>
    </location>
</feature>
<dbReference type="PANTHER" id="PTHR43369:SF2">
    <property type="entry name" value="PHOSPHORIBOSYLGLYCINAMIDE FORMYLTRANSFERASE"/>
    <property type="match status" value="1"/>
</dbReference>
<feature type="site" description="Raises pKa of active site His" evidence="6">
    <location>
        <position position="144"/>
    </location>
</feature>
<evidence type="ECO:0000256" key="5">
    <source>
        <dbReference type="ARBA" id="ARBA00047664"/>
    </source>
</evidence>
<evidence type="ECO:0000256" key="4">
    <source>
        <dbReference type="ARBA" id="ARBA00038440"/>
    </source>
</evidence>
<dbReference type="Proteomes" id="UP000280792">
    <property type="component" value="Unassembled WGS sequence"/>
</dbReference>
<evidence type="ECO:0000313" key="8">
    <source>
        <dbReference type="EMBL" id="RRJ84147.1"/>
    </source>
</evidence>
<dbReference type="RefSeq" id="WP_125014573.1">
    <property type="nucleotide sequence ID" value="NZ_QWEZ01000001.1"/>
</dbReference>
<keyword evidence="3 6" id="KW-0658">Purine biosynthesis</keyword>
<gene>
    <name evidence="6" type="primary">purN</name>
    <name evidence="8" type="ORF">D0544_03235</name>
</gene>
<dbReference type="PROSITE" id="PS00373">
    <property type="entry name" value="GART"/>
    <property type="match status" value="1"/>
</dbReference>
<dbReference type="EMBL" id="QWEZ01000001">
    <property type="protein sequence ID" value="RRJ84147.1"/>
    <property type="molecule type" value="Genomic_DNA"/>
</dbReference>
<evidence type="ECO:0000313" key="9">
    <source>
        <dbReference type="Proteomes" id="UP000280792"/>
    </source>
</evidence>
<dbReference type="PANTHER" id="PTHR43369">
    <property type="entry name" value="PHOSPHORIBOSYLGLYCINAMIDE FORMYLTRANSFERASE"/>
    <property type="match status" value="1"/>
</dbReference>
<evidence type="ECO:0000259" key="7">
    <source>
        <dbReference type="Pfam" id="PF00551"/>
    </source>
</evidence>
<dbReference type="AlphaFoldDB" id="A0A3P3VP69"/>
<dbReference type="InterPro" id="IPR004607">
    <property type="entry name" value="GART"/>
</dbReference>
<feature type="binding site" evidence="6">
    <location>
        <position position="64"/>
    </location>
    <ligand>
        <name>(6R)-10-formyltetrahydrofolate</name>
        <dbReference type="ChEBI" id="CHEBI:195366"/>
    </ligand>
</feature>
<sequence length="212" mass="23505">MATRTVVIISGSGSNLQALIDRAEEIGIEICGVISNREDAYGLQRAQRAGIATALVDHRQFDSRESFDATLAETIDGMQAELVILAGFMRILTPEFTRRYEGRMLNIHPSLLPKYRGLHTHKRALEAGEQWHGATIHFVTEELDGGANIIQAPVAINSSDSEETLAARVHGVEHRIYPLAAQWFAEGRLRLQEGRAYLDGAPLPTEGYQYHD</sequence>
<dbReference type="HAMAP" id="MF_01930">
    <property type="entry name" value="PurN"/>
    <property type="match status" value="1"/>
</dbReference>
<proteinExistence type="inferred from homology"/>
<comment type="caution">
    <text evidence="8">The sequence shown here is derived from an EMBL/GenBank/DDBJ whole genome shotgun (WGS) entry which is preliminary data.</text>
</comment>
<dbReference type="SUPFAM" id="SSF53328">
    <property type="entry name" value="Formyltransferase"/>
    <property type="match status" value="1"/>
</dbReference>
<feature type="binding site" evidence="6">
    <location>
        <position position="106"/>
    </location>
    <ligand>
        <name>(6R)-10-formyltetrahydrofolate</name>
        <dbReference type="ChEBI" id="CHEBI:195366"/>
    </ligand>
</feature>
<dbReference type="InterPro" id="IPR036477">
    <property type="entry name" value="Formyl_transf_N_sf"/>
</dbReference>
<protein>
    <recommendedName>
        <fullName evidence="6">Phosphoribosylglycinamide formyltransferase</fullName>
        <ecNumber evidence="6">2.1.2.2</ecNumber>
    </recommendedName>
    <alternativeName>
        <fullName evidence="6">5'-phosphoribosylglycinamide transformylase</fullName>
    </alternativeName>
    <alternativeName>
        <fullName evidence="6">GAR transformylase</fullName>
        <shortName evidence="6">GART</shortName>
    </alternativeName>
</protein>
<dbReference type="GO" id="GO:0005829">
    <property type="term" value="C:cytosol"/>
    <property type="evidence" value="ECO:0007669"/>
    <property type="project" value="TreeGrafter"/>
</dbReference>
<dbReference type="CDD" id="cd08645">
    <property type="entry name" value="FMT_core_GART"/>
    <property type="match status" value="1"/>
</dbReference>
<evidence type="ECO:0000256" key="3">
    <source>
        <dbReference type="ARBA" id="ARBA00022755"/>
    </source>
</evidence>
<dbReference type="Pfam" id="PF00551">
    <property type="entry name" value="Formyl_trans_N"/>
    <property type="match status" value="1"/>
</dbReference>
<evidence type="ECO:0000256" key="6">
    <source>
        <dbReference type="HAMAP-Rule" id="MF_01930"/>
    </source>
</evidence>
<comment type="catalytic activity">
    <reaction evidence="5 6">
        <text>N(1)-(5-phospho-beta-D-ribosyl)glycinamide + (6R)-10-formyltetrahydrofolate = N(2)-formyl-N(1)-(5-phospho-beta-D-ribosyl)glycinamide + (6S)-5,6,7,8-tetrahydrofolate + H(+)</text>
        <dbReference type="Rhea" id="RHEA:15053"/>
        <dbReference type="ChEBI" id="CHEBI:15378"/>
        <dbReference type="ChEBI" id="CHEBI:57453"/>
        <dbReference type="ChEBI" id="CHEBI:143788"/>
        <dbReference type="ChEBI" id="CHEBI:147286"/>
        <dbReference type="ChEBI" id="CHEBI:195366"/>
        <dbReference type="EC" id="2.1.2.2"/>
    </reaction>
</comment>
<keyword evidence="9" id="KW-1185">Reference proteome</keyword>
<reference evidence="8 9" key="1">
    <citation type="submission" date="2018-08" db="EMBL/GenBank/DDBJ databases">
        <authorList>
            <person name="Khan S.A."/>
        </authorList>
    </citation>
    <scope>NUCLEOTIDE SEQUENCE [LARGE SCALE GENOMIC DNA]</scope>
    <source>
        <strain evidence="8 9">GTF-13</strain>
    </source>
</reference>
<comment type="pathway">
    <text evidence="1 6">Purine metabolism; IMP biosynthesis via de novo pathway; N(2)-formyl-N(1)-(5-phospho-D-ribosyl)glycinamide from N(1)-(5-phospho-D-ribosyl)glycinamide (10-formyl THF route): step 1/1.</text>
</comment>
<evidence type="ECO:0000256" key="2">
    <source>
        <dbReference type="ARBA" id="ARBA00022679"/>
    </source>
</evidence>
<keyword evidence="2 6" id="KW-0808">Transferase</keyword>
<dbReference type="Gene3D" id="3.40.50.170">
    <property type="entry name" value="Formyl transferase, N-terminal domain"/>
    <property type="match status" value="1"/>
</dbReference>
<dbReference type="NCBIfam" id="TIGR00639">
    <property type="entry name" value="PurN"/>
    <property type="match status" value="1"/>
</dbReference>
<dbReference type="InterPro" id="IPR002376">
    <property type="entry name" value="Formyl_transf_N"/>
</dbReference>
<feature type="domain" description="Formyl transferase N-terminal" evidence="7">
    <location>
        <begin position="4"/>
        <end position="180"/>
    </location>
</feature>
<evidence type="ECO:0000256" key="1">
    <source>
        <dbReference type="ARBA" id="ARBA00005054"/>
    </source>
</evidence>
<name>A0A3P3VP69_9GAMM</name>
<reference evidence="8 9" key="2">
    <citation type="submission" date="2018-12" db="EMBL/GenBank/DDBJ databases">
        <title>Simiduia agarivorans gen. nov., sp. nov., a marine, agarolytic bacterium isolated from shallow coastal water from Keelung, Taiwan.</title>
        <authorList>
            <person name="Shieh W.Y."/>
        </authorList>
    </citation>
    <scope>NUCLEOTIDE SEQUENCE [LARGE SCALE GENOMIC DNA]</scope>
    <source>
        <strain evidence="8 9">GTF-13</strain>
    </source>
</reference>
<dbReference type="GO" id="GO:0006189">
    <property type="term" value="P:'de novo' IMP biosynthetic process"/>
    <property type="evidence" value="ECO:0007669"/>
    <property type="project" value="UniProtKB-UniRule"/>
</dbReference>
<dbReference type="GO" id="GO:0004644">
    <property type="term" value="F:phosphoribosylglycinamide formyltransferase activity"/>
    <property type="evidence" value="ECO:0007669"/>
    <property type="project" value="UniProtKB-UniRule"/>
</dbReference>
<dbReference type="EC" id="2.1.2.2" evidence="6"/>
<comment type="similarity">
    <text evidence="4 6">Belongs to the GART family.</text>
</comment>
<feature type="binding site" evidence="6">
    <location>
        <begin position="13"/>
        <end position="15"/>
    </location>
    <ligand>
        <name>N(1)-(5-phospho-beta-D-ribosyl)glycinamide</name>
        <dbReference type="ChEBI" id="CHEBI:143788"/>
    </ligand>
</feature>
<comment type="function">
    <text evidence="6">Catalyzes the transfer of a formyl group from 10-formyltetrahydrofolate to 5-phospho-ribosyl-glycinamide (GAR), producing 5-phospho-ribosyl-N-formylglycinamide (FGAR) and tetrahydrofolate.</text>
</comment>
<organism evidence="8 9">
    <name type="scientific">Aestuariirhabdus litorea</name>
    <dbReference type="NCBI Taxonomy" id="2528527"/>
    <lineage>
        <taxon>Bacteria</taxon>
        <taxon>Pseudomonadati</taxon>
        <taxon>Pseudomonadota</taxon>
        <taxon>Gammaproteobacteria</taxon>
        <taxon>Oceanospirillales</taxon>
        <taxon>Aestuariirhabdaceae</taxon>
        <taxon>Aestuariirhabdus</taxon>
    </lineage>
</organism>
<accession>A0A3P3VP69</accession>